<accession>A0ABQ0MYP9</accession>
<dbReference type="SMART" id="SM00267">
    <property type="entry name" value="GGDEF"/>
    <property type="match status" value="1"/>
</dbReference>
<dbReference type="PANTHER" id="PTHR45138">
    <property type="entry name" value="REGULATORY COMPONENTS OF SENSORY TRANSDUCTION SYSTEM"/>
    <property type="match status" value="1"/>
</dbReference>
<evidence type="ECO:0000313" key="4">
    <source>
        <dbReference type="EMBL" id="GAW97453.1"/>
    </source>
</evidence>
<evidence type="ECO:0000256" key="2">
    <source>
        <dbReference type="ARBA" id="ARBA00034247"/>
    </source>
</evidence>
<evidence type="ECO:0000259" key="3">
    <source>
        <dbReference type="PROSITE" id="PS50887"/>
    </source>
</evidence>
<dbReference type="InterPro" id="IPR029787">
    <property type="entry name" value="Nucleotide_cyclase"/>
</dbReference>
<evidence type="ECO:0000256" key="1">
    <source>
        <dbReference type="ARBA" id="ARBA00012528"/>
    </source>
</evidence>
<dbReference type="Pfam" id="PF00990">
    <property type="entry name" value="GGDEF"/>
    <property type="match status" value="1"/>
</dbReference>
<dbReference type="Gene3D" id="3.30.70.270">
    <property type="match status" value="1"/>
</dbReference>
<sequence length="317" mass="36445">MHSTVMDNQSQFNSFDLLMMPIALFSGIKKELLFKNKSFDELCNANGSINVVNELVIKLLNEITCIYQGKTEAHLFELEVIRVRQKYIYEFNAYKNNELIIVHVQDVSKLKKTQYLLKSSSAMLEEYSNEMFMLAHTDQLTKTANRRALFTKFNELKNANPTLKCSISILDIDYFKEFNDSYGHEFGDYVLERFCQQIKKIITPMSFFARIGGEEFCLIQHKSDKETSTSNIQKILASIKDMQLDTPTDKTVYISFSAGVSEYGKDGTTLDVLLNNADKALYYAKQHGRSCVIPFSTELFEKRGNVLYTKDVARNSK</sequence>
<dbReference type="RefSeq" id="WP_082606469.1">
    <property type="nucleotide sequence ID" value="NZ_BDQM01000034.1"/>
</dbReference>
<dbReference type="InterPro" id="IPR043128">
    <property type="entry name" value="Rev_trsase/Diguanyl_cyclase"/>
</dbReference>
<protein>
    <recommendedName>
        <fullName evidence="1">diguanylate cyclase</fullName>
        <ecNumber evidence="1">2.7.7.65</ecNumber>
    </recommendedName>
</protein>
<proteinExistence type="predicted"/>
<comment type="caution">
    <text evidence="4">The sequence shown here is derived from an EMBL/GenBank/DDBJ whole genome shotgun (WGS) entry which is preliminary data.</text>
</comment>
<dbReference type="NCBIfam" id="TIGR00254">
    <property type="entry name" value="GGDEF"/>
    <property type="match status" value="1"/>
</dbReference>
<name>A0ABQ0MYP9_9GAMM</name>
<dbReference type="PANTHER" id="PTHR45138:SF9">
    <property type="entry name" value="DIGUANYLATE CYCLASE DGCM-RELATED"/>
    <property type="match status" value="1"/>
</dbReference>
<dbReference type="InterPro" id="IPR000160">
    <property type="entry name" value="GGDEF_dom"/>
</dbReference>
<dbReference type="CDD" id="cd01949">
    <property type="entry name" value="GGDEF"/>
    <property type="match status" value="1"/>
</dbReference>
<keyword evidence="5" id="KW-1185">Reference proteome</keyword>
<feature type="domain" description="GGDEF" evidence="3">
    <location>
        <begin position="163"/>
        <end position="297"/>
    </location>
</feature>
<reference evidence="4 5" key="1">
    <citation type="submission" date="2017-06" db="EMBL/GenBank/DDBJ databases">
        <title>Whole Genome Sequences of Colwellia marinimaniae MTCD1.</title>
        <authorList>
            <person name="Kusumoto H."/>
            <person name="Inoue M."/>
            <person name="Tanikawa K."/>
            <person name="Maeji H."/>
            <person name="Cameron J.H."/>
            <person name="Bartlett D.H."/>
        </authorList>
    </citation>
    <scope>NUCLEOTIDE SEQUENCE [LARGE SCALE GENOMIC DNA]</scope>
    <source>
        <strain evidence="4 5">MTCD1</strain>
    </source>
</reference>
<gene>
    <name evidence="4" type="ORF">MTCD1_03080</name>
</gene>
<comment type="catalytic activity">
    <reaction evidence="2">
        <text>2 GTP = 3',3'-c-di-GMP + 2 diphosphate</text>
        <dbReference type="Rhea" id="RHEA:24898"/>
        <dbReference type="ChEBI" id="CHEBI:33019"/>
        <dbReference type="ChEBI" id="CHEBI:37565"/>
        <dbReference type="ChEBI" id="CHEBI:58805"/>
        <dbReference type="EC" id="2.7.7.65"/>
    </reaction>
</comment>
<dbReference type="SUPFAM" id="SSF55073">
    <property type="entry name" value="Nucleotide cyclase"/>
    <property type="match status" value="1"/>
</dbReference>
<dbReference type="EMBL" id="BDQM01000034">
    <property type="protein sequence ID" value="GAW97453.1"/>
    <property type="molecule type" value="Genomic_DNA"/>
</dbReference>
<evidence type="ECO:0000313" key="5">
    <source>
        <dbReference type="Proteomes" id="UP000197068"/>
    </source>
</evidence>
<dbReference type="EC" id="2.7.7.65" evidence="1"/>
<organism evidence="4 5">
    <name type="scientific">Colwellia marinimaniae</name>
    <dbReference type="NCBI Taxonomy" id="1513592"/>
    <lineage>
        <taxon>Bacteria</taxon>
        <taxon>Pseudomonadati</taxon>
        <taxon>Pseudomonadota</taxon>
        <taxon>Gammaproteobacteria</taxon>
        <taxon>Alteromonadales</taxon>
        <taxon>Colwelliaceae</taxon>
        <taxon>Colwellia</taxon>
    </lineage>
</organism>
<dbReference type="PROSITE" id="PS50887">
    <property type="entry name" value="GGDEF"/>
    <property type="match status" value="1"/>
</dbReference>
<dbReference type="InterPro" id="IPR050469">
    <property type="entry name" value="Diguanylate_Cyclase"/>
</dbReference>
<dbReference type="Proteomes" id="UP000197068">
    <property type="component" value="Unassembled WGS sequence"/>
</dbReference>